<dbReference type="SUPFAM" id="SSF90123">
    <property type="entry name" value="ABC transporter transmembrane region"/>
    <property type="match status" value="1"/>
</dbReference>
<keyword evidence="2 7" id="KW-0812">Transmembrane</keyword>
<dbReference type="PROSITE" id="PS50929">
    <property type="entry name" value="ABC_TM1F"/>
    <property type="match status" value="1"/>
</dbReference>
<dbReference type="InterPro" id="IPR003439">
    <property type="entry name" value="ABC_transporter-like_ATP-bd"/>
</dbReference>
<evidence type="ECO:0000313" key="10">
    <source>
        <dbReference type="EMBL" id="SEB11271.1"/>
    </source>
</evidence>
<dbReference type="PROSITE" id="PS00211">
    <property type="entry name" value="ABC_TRANSPORTER_1"/>
    <property type="match status" value="1"/>
</dbReference>
<dbReference type="EMBL" id="FNRL01000049">
    <property type="protein sequence ID" value="SEB11271.1"/>
    <property type="molecule type" value="Genomic_DNA"/>
</dbReference>
<dbReference type="InterPro" id="IPR017871">
    <property type="entry name" value="ABC_transporter-like_CS"/>
</dbReference>
<feature type="transmembrane region" description="Helical" evidence="7">
    <location>
        <begin position="58"/>
        <end position="78"/>
    </location>
</feature>
<dbReference type="CDD" id="cd18552">
    <property type="entry name" value="ABC_6TM_MsbA_like"/>
    <property type="match status" value="1"/>
</dbReference>
<keyword evidence="3" id="KW-0547">Nucleotide-binding</keyword>
<evidence type="ECO:0000256" key="3">
    <source>
        <dbReference type="ARBA" id="ARBA00022741"/>
    </source>
</evidence>
<dbReference type="SUPFAM" id="SSF52540">
    <property type="entry name" value="P-loop containing nucleoside triphosphate hydrolases"/>
    <property type="match status" value="1"/>
</dbReference>
<dbReference type="GO" id="GO:0005524">
    <property type="term" value="F:ATP binding"/>
    <property type="evidence" value="ECO:0007669"/>
    <property type="project" value="UniProtKB-KW"/>
</dbReference>
<evidence type="ECO:0000256" key="6">
    <source>
        <dbReference type="ARBA" id="ARBA00023136"/>
    </source>
</evidence>
<keyword evidence="4 10" id="KW-0067">ATP-binding</keyword>
<dbReference type="InterPro" id="IPR027417">
    <property type="entry name" value="P-loop_NTPase"/>
</dbReference>
<dbReference type="InterPro" id="IPR003593">
    <property type="entry name" value="AAA+_ATPase"/>
</dbReference>
<evidence type="ECO:0000256" key="7">
    <source>
        <dbReference type="SAM" id="Phobius"/>
    </source>
</evidence>
<dbReference type="OrthoDB" id="9780296at2"/>
<dbReference type="STRING" id="408074.SAMN05660909_05571"/>
<name>A0A1H4GPM2_9BACT</name>
<evidence type="ECO:0000256" key="1">
    <source>
        <dbReference type="ARBA" id="ARBA00004651"/>
    </source>
</evidence>
<keyword evidence="5 7" id="KW-1133">Transmembrane helix</keyword>
<dbReference type="GO" id="GO:0005886">
    <property type="term" value="C:plasma membrane"/>
    <property type="evidence" value="ECO:0007669"/>
    <property type="project" value="UniProtKB-SubCell"/>
</dbReference>
<dbReference type="Gene3D" id="1.20.1560.10">
    <property type="entry name" value="ABC transporter type 1, transmembrane domain"/>
    <property type="match status" value="1"/>
</dbReference>
<comment type="subcellular location">
    <subcellularLocation>
        <location evidence="1">Cell membrane</location>
        <topology evidence="1">Multi-pass membrane protein</topology>
    </subcellularLocation>
</comment>
<feature type="transmembrane region" description="Helical" evidence="7">
    <location>
        <begin position="21"/>
        <end position="46"/>
    </location>
</feature>
<dbReference type="InterPro" id="IPR011527">
    <property type="entry name" value="ABC1_TM_dom"/>
</dbReference>
<feature type="transmembrane region" description="Helical" evidence="7">
    <location>
        <begin position="90"/>
        <end position="111"/>
    </location>
</feature>
<keyword evidence="6 7" id="KW-0472">Membrane</keyword>
<dbReference type="SMART" id="SM00382">
    <property type="entry name" value="AAA"/>
    <property type="match status" value="1"/>
</dbReference>
<organism evidence="10 11">
    <name type="scientific">Chitinophaga terrae</name>
    <name type="common">ex Kim and Jung 2007</name>
    <dbReference type="NCBI Taxonomy" id="408074"/>
    <lineage>
        <taxon>Bacteria</taxon>
        <taxon>Pseudomonadati</taxon>
        <taxon>Bacteroidota</taxon>
        <taxon>Chitinophagia</taxon>
        <taxon>Chitinophagales</taxon>
        <taxon>Chitinophagaceae</taxon>
        <taxon>Chitinophaga</taxon>
    </lineage>
</organism>
<evidence type="ECO:0000259" key="9">
    <source>
        <dbReference type="PROSITE" id="PS50929"/>
    </source>
</evidence>
<dbReference type="GO" id="GO:0015421">
    <property type="term" value="F:ABC-type oligopeptide transporter activity"/>
    <property type="evidence" value="ECO:0007669"/>
    <property type="project" value="TreeGrafter"/>
</dbReference>
<evidence type="ECO:0000313" key="11">
    <source>
        <dbReference type="Proteomes" id="UP000199656"/>
    </source>
</evidence>
<dbReference type="Pfam" id="PF00664">
    <property type="entry name" value="ABC_membrane"/>
    <property type="match status" value="1"/>
</dbReference>
<evidence type="ECO:0000256" key="5">
    <source>
        <dbReference type="ARBA" id="ARBA00022989"/>
    </source>
</evidence>
<proteinExistence type="predicted"/>
<feature type="domain" description="ABC transmembrane type-1" evidence="9">
    <location>
        <begin position="55"/>
        <end position="339"/>
    </location>
</feature>
<accession>A0A1H4GPM2</accession>
<dbReference type="RefSeq" id="WP_089766212.1">
    <property type="nucleotide sequence ID" value="NZ_BKAT01000071.1"/>
</dbReference>
<evidence type="ECO:0000256" key="2">
    <source>
        <dbReference type="ARBA" id="ARBA00022692"/>
    </source>
</evidence>
<dbReference type="Proteomes" id="UP000199656">
    <property type="component" value="Unassembled WGS sequence"/>
</dbReference>
<dbReference type="Gene3D" id="3.40.50.300">
    <property type="entry name" value="P-loop containing nucleotide triphosphate hydrolases"/>
    <property type="match status" value="1"/>
</dbReference>
<protein>
    <submittedName>
        <fullName evidence="10">ATP-binding cassette, subfamily B, MsbA</fullName>
    </submittedName>
</protein>
<dbReference type="PANTHER" id="PTHR43394">
    <property type="entry name" value="ATP-DEPENDENT PERMEASE MDL1, MITOCHONDRIAL"/>
    <property type="match status" value="1"/>
</dbReference>
<dbReference type="InterPro" id="IPR036640">
    <property type="entry name" value="ABC1_TM_sf"/>
</dbReference>
<dbReference type="FunFam" id="3.40.50.300:FF:000218">
    <property type="entry name" value="Multidrug ABC transporter ATP-binding protein"/>
    <property type="match status" value="1"/>
</dbReference>
<evidence type="ECO:0000256" key="4">
    <source>
        <dbReference type="ARBA" id="ARBA00022840"/>
    </source>
</evidence>
<reference evidence="11" key="1">
    <citation type="submission" date="2016-10" db="EMBL/GenBank/DDBJ databases">
        <authorList>
            <person name="Varghese N."/>
            <person name="Submissions S."/>
        </authorList>
    </citation>
    <scope>NUCLEOTIDE SEQUENCE [LARGE SCALE GENOMIC DNA]</scope>
    <source>
        <strain evidence="11">DSM 23920</strain>
    </source>
</reference>
<gene>
    <name evidence="10" type="ORF">SAMN05660909_05571</name>
</gene>
<feature type="transmembrane region" description="Helical" evidence="7">
    <location>
        <begin position="277"/>
        <end position="301"/>
    </location>
</feature>
<evidence type="ECO:0000259" key="8">
    <source>
        <dbReference type="PROSITE" id="PS50893"/>
    </source>
</evidence>
<dbReference type="PROSITE" id="PS50893">
    <property type="entry name" value="ABC_TRANSPORTER_2"/>
    <property type="match status" value="1"/>
</dbReference>
<keyword evidence="11" id="KW-1185">Reference proteome</keyword>
<dbReference type="CDD" id="cd03251">
    <property type="entry name" value="ABCC_MsbA"/>
    <property type="match status" value="1"/>
</dbReference>
<feature type="transmembrane region" description="Helical" evidence="7">
    <location>
        <begin position="180"/>
        <end position="212"/>
    </location>
</feature>
<dbReference type="AlphaFoldDB" id="A0A1H4GPM2"/>
<dbReference type="InterPro" id="IPR039421">
    <property type="entry name" value="Type_1_exporter"/>
</dbReference>
<dbReference type="PANTHER" id="PTHR43394:SF1">
    <property type="entry name" value="ATP-BINDING CASSETTE SUB-FAMILY B MEMBER 10, MITOCHONDRIAL"/>
    <property type="match status" value="1"/>
</dbReference>
<dbReference type="GO" id="GO:0016887">
    <property type="term" value="F:ATP hydrolysis activity"/>
    <property type="evidence" value="ECO:0007669"/>
    <property type="project" value="InterPro"/>
</dbReference>
<sequence>MNIFKRLLKFATPLHHYLPEYIIYTIIGIVFGMVNFAMLIPLLNVIFQQVDATPQAVIHPAFSFSIQYFVDLFNYYFYDFIQTSGSLKSALYFVCVVIVVCITLANLGRYMSARVMVRLKLTMMSRLRTRLYEKFNQQSLSYYSKQQKGDLLSTMTNDVQEIENNVVSAIQVFTRDPFIIIGYFIALFYLSVKLTLFTIIFFPISGGILSYISKKLKQKSWSSQALLGKILSVTDETLSGIRIIQSFTAERFMKKKFADVDHQFVSISKRIYNQRELASPISEIIGVCIIVVIVIVGGTLVLEGSDLLTGATFITYLVFYSQIMQPAKNISSAITTMQKGMVSSARIFQILDADDAIQEKQDAKAIQTFNDSIVYDNVSFHYEQQDVLRHVNLEIRKGQMIALIGRSGAGKSTMADLLPRFYDTNEGAVRIDGTDVKDLKLQDLRSLIGIVSQEAILFNDTVINNIAFGQPDAKMDDIVAAAKIANAHEFIEQLENGYNTVIGDRGSKLSGGQRQRLTIARAIYKNPPILILDEATSALDAEAEKLVQAALDKLMQHRTTIVIAHRLSTIQHANEIVVMDKGEIIERGTHEQLMQRRGLYYKLVEMQEFK</sequence>
<dbReference type="Pfam" id="PF00005">
    <property type="entry name" value="ABC_tran"/>
    <property type="match status" value="1"/>
</dbReference>
<feature type="domain" description="ABC transporter" evidence="8">
    <location>
        <begin position="373"/>
        <end position="606"/>
    </location>
</feature>